<keyword evidence="2" id="KW-1185">Reference proteome</keyword>
<evidence type="ECO:0000313" key="2">
    <source>
        <dbReference type="Proteomes" id="UP000234329"/>
    </source>
</evidence>
<dbReference type="AlphaFoldDB" id="A0A2I1DIG6"/>
<proteinExistence type="predicted"/>
<accession>A0A2I1DIG6</accession>
<sequence length="261" mass="29384">MLFSRKHPAHSGQRCLRSCRDIKNRDINEGKLNNQKPVIRLASRPATQKIQELFEMNTEDFIAEANTSAVIMESLTEDEGEYLYAVIWGKVEKRYWFPYILVIDKEHRTLITVVALVKDDEIGGACVFVAKNDLKRGIPKPAPRQYILAAAQKRGIGIPLWIDLVYYPETAARSEGRGGSAARVDVTVSVRYKSQDMLFSGGKDIPAMRFDRISACIQRAIDRAKKKETPEDPITHMTGRVTVKSTGEVIMEEVLMGDAKV</sequence>
<dbReference type="Proteomes" id="UP000234329">
    <property type="component" value="Unassembled WGS sequence"/>
</dbReference>
<dbReference type="EMBL" id="MXAV01000053">
    <property type="protein sequence ID" value="PKY09666.1"/>
    <property type="molecule type" value="Genomic_DNA"/>
</dbReference>
<protein>
    <submittedName>
        <fullName evidence="1">Uncharacterized protein</fullName>
    </submittedName>
</protein>
<gene>
    <name evidence="1" type="ORF">B1757_13770</name>
</gene>
<reference evidence="1 2" key="1">
    <citation type="submission" date="2017-03" db="EMBL/GenBank/DDBJ databases">
        <title>Draft genime sequence of the acidophilic sulfur-oxidizing bacterium Acidithiobacillus sp. SH, isolated from seawater.</title>
        <authorList>
            <person name="Sharmin S."/>
            <person name="Tokuhisa M."/>
            <person name="Kanao T."/>
            <person name="Kamimura K."/>
        </authorList>
    </citation>
    <scope>NUCLEOTIDE SEQUENCE [LARGE SCALE GENOMIC DNA]</scope>
    <source>
        <strain evidence="1 2">SH</strain>
    </source>
</reference>
<organism evidence="1 2">
    <name type="scientific">Acidithiobacillus marinus</name>
    <dbReference type="NCBI Taxonomy" id="187490"/>
    <lineage>
        <taxon>Bacteria</taxon>
        <taxon>Pseudomonadati</taxon>
        <taxon>Pseudomonadota</taxon>
        <taxon>Acidithiobacillia</taxon>
        <taxon>Acidithiobacillales</taxon>
        <taxon>Acidithiobacillaceae</taxon>
        <taxon>Acidithiobacillus</taxon>
    </lineage>
</organism>
<name>A0A2I1DIG6_9PROT</name>
<comment type="caution">
    <text evidence="1">The sequence shown here is derived from an EMBL/GenBank/DDBJ whole genome shotgun (WGS) entry which is preliminary data.</text>
</comment>
<dbReference type="InParanoid" id="A0A2I1DIG6"/>
<evidence type="ECO:0000313" key="1">
    <source>
        <dbReference type="EMBL" id="PKY09666.1"/>
    </source>
</evidence>